<dbReference type="GO" id="GO:0030060">
    <property type="term" value="F:L-malate dehydrogenase (NAD+) activity"/>
    <property type="evidence" value="ECO:0007669"/>
    <property type="project" value="UniProtKB-EC"/>
</dbReference>
<dbReference type="SUPFAM" id="SSF51735">
    <property type="entry name" value="NAD(P)-binding Rossmann-fold domains"/>
    <property type="match status" value="1"/>
</dbReference>
<evidence type="ECO:0000313" key="7">
    <source>
        <dbReference type="EMBL" id="CAB0011058.1"/>
    </source>
</evidence>
<dbReference type="SUPFAM" id="SSF56327">
    <property type="entry name" value="LDH C-terminal domain-like"/>
    <property type="match status" value="1"/>
</dbReference>
<dbReference type="Proteomes" id="UP000479000">
    <property type="component" value="Unassembled WGS sequence"/>
</dbReference>
<evidence type="ECO:0000256" key="2">
    <source>
        <dbReference type="ARBA" id="ARBA00016075"/>
    </source>
</evidence>
<keyword evidence="5" id="KW-0520">NAD</keyword>
<dbReference type="InterPro" id="IPR015955">
    <property type="entry name" value="Lactate_DH/Glyco_Ohase_4_C"/>
</dbReference>
<dbReference type="AlphaFoldDB" id="A0A6H5H1N8"/>
<dbReference type="InterPro" id="IPR001236">
    <property type="entry name" value="Lactate/malate_DH_N"/>
</dbReference>
<keyword evidence="4" id="KW-0560">Oxidoreductase</keyword>
<dbReference type="Gene3D" id="3.90.110.10">
    <property type="entry name" value="Lactate dehydrogenase/glycoside hydrolase, family 4, C-terminal"/>
    <property type="match status" value="1"/>
</dbReference>
<keyword evidence="8" id="KW-1185">Reference proteome</keyword>
<evidence type="ECO:0000256" key="5">
    <source>
        <dbReference type="ARBA" id="ARBA00023027"/>
    </source>
</evidence>
<dbReference type="Gene3D" id="3.40.50.720">
    <property type="entry name" value="NAD(P)-binding Rossmann-like Domain"/>
    <property type="match status" value="1"/>
</dbReference>
<name>A0A6H5H1N8_9HEMI</name>
<evidence type="ECO:0000313" key="8">
    <source>
        <dbReference type="Proteomes" id="UP000479000"/>
    </source>
</evidence>
<dbReference type="PANTHER" id="PTHR11540">
    <property type="entry name" value="MALATE AND LACTATE DEHYDROGENASE"/>
    <property type="match status" value="1"/>
</dbReference>
<dbReference type="GO" id="GO:0006099">
    <property type="term" value="P:tricarboxylic acid cycle"/>
    <property type="evidence" value="ECO:0007669"/>
    <property type="project" value="UniProtKB-KW"/>
</dbReference>
<evidence type="ECO:0000256" key="3">
    <source>
        <dbReference type="ARBA" id="ARBA00022532"/>
    </source>
</evidence>
<protein>
    <recommendedName>
        <fullName evidence="2">Malate dehydrogenase, mitochondrial</fullName>
        <ecNumber evidence="1">1.1.1.37</ecNumber>
    </recommendedName>
</protein>
<dbReference type="OrthoDB" id="4069699at2759"/>
<dbReference type="PANTHER" id="PTHR11540:SF16">
    <property type="entry name" value="MALATE DEHYDROGENASE, MITOCHONDRIAL"/>
    <property type="match status" value="1"/>
</dbReference>
<proteinExistence type="predicted"/>
<gene>
    <name evidence="7" type="ORF">NTEN_LOCUS16051</name>
</gene>
<evidence type="ECO:0000256" key="1">
    <source>
        <dbReference type="ARBA" id="ARBA00012995"/>
    </source>
</evidence>
<dbReference type="EMBL" id="CADCXU010023673">
    <property type="protein sequence ID" value="CAB0011058.1"/>
    <property type="molecule type" value="Genomic_DNA"/>
</dbReference>
<accession>A0A6H5H1N8</accession>
<feature type="domain" description="Lactate/malate dehydrogenase N-terminal" evidence="6">
    <location>
        <begin position="64"/>
        <end position="206"/>
    </location>
</feature>
<dbReference type="InterPro" id="IPR036291">
    <property type="entry name" value="NAD(P)-bd_dom_sf"/>
</dbReference>
<dbReference type="Pfam" id="PF00056">
    <property type="entry name" value="Ldh_1_N"/>
    <property type="match status" value="1"/>
</dbReference>
<sequence length="266" mass="28773">MDNYGGNYLREDNALNTNGSLRRICIKNVNFGPIFQSRSASFEPCDECPKEKEDEPFYKPPTSVKVAVLNSVSTVGRITNLLLKQDPLIRELRIYCKGNTAGLAADLRALPTSAKAFHFTGANLHSALKNADIVLCVGAAEADEENTDEDVFNANKNYIQKVARVAAKTCPEAVVGISVYPINSTVPLFAEIMRQHGVFCPNKILGVPSLYTMRARSVTACMLGVNPSTVTVNVLGGGTPNTIVPLITSANPAGHCLAVSYKLWRL</sequence>
<evidence type="ECO:0000256" key="4">
    <source>
        <dbReference type="ARBA" id="ARBA00023002"/>
    </source>
</evidence>
<dbReference type="GO" id="GO:0005739">
    <property type="term" value="C:mitochondrion"/>
    <property type="evidence" value="ECO:0007669"/>
    <property type="project" value="TreeGrafter"/>
</dbReference>
<keyword evidence="3" id="KW-0816">Tricarboxylic acid cycle</keyword>
<reference evidence="7 8" key="1">
    <citation type="submission" date="2020-02" db="EMBL/GenBank/DDBJ databases">
        <authorList>
            <person name="Ferguson B K."/>
        </authorList>
    </citation>
    <scope>NUCLEOTIDE SEQUENCE [LARGE SCALE GENOMIC DNA]</scope>
</reference>
<dbReference type="EC" id="1.1.1.37" evidence="1"/>
<evidence type="ECO:0000259" key="6">
    <source>
        <dbReference type="Pfam" id="PF00056"/>
    </source>
</evidence>
<organism evidence="7 8">
    <name type="scientific">Nesidiocoris tenuis</name>
    <dbReference type="NCBI Taxonomy" id="355587"/>
    <lineage>
        <taxon>Eukaryota</taxon>
        <taxon>Metazoa</taxon>
        <taxon>Ecdysozoa</taxon>
        <taxon>Arthropoda</taxon>
        <taxon>Hexapoda</taxon>
        <taxon>Insecta</taxon>
        <taxon>Pterygota</taxon>
        <taxon>Neoptera</taxon>
        <taxon>Paraneoptera</taxon>
        <taxon>Hemiptera</taxon>
        <taxon>Heteroptera</taxon>
        <taxon>Panheteroptera</taxon>
        <taxon>Cimicomorpha</taxon>
        <taxon>Miridae</taxon>
        <taxon>Dicyphina</taxon>
        <taxon>Nesidiocoris</taxon>
    </lineage>
</organism>